<evidence type="ECO:0000256" key="1">
    <source>
        <dbReference type="SAM" id="MobiDB-lite"/>
    </source>
</evidence>
<feature type="domain" description="DUF4139" evidence="2">
    <location>
        <begin position="240"/>
        <end position="633"/>
    </location>
</feature>
<organism evidence="4 5">
    <name type="scientific">Allomyces macrogynus (strain ATCC 38327)</name>
    <name type="common">Allomyces javanicus var. macrogynus</name>
    <dbReference type="NCBI Taxonomy" id="578462"/>
    <lineage>
        <taxon>Eukaryota</taxon>
        <taxon>Fungi</taxon>
        <taxon>Fungi incertae sedis</taxon>
        <taxon>Blastocladiomycota</taxon>
        <taxon>Blastocladiomycetes</taxon>
        <taxon>Blastocladiales</taxon>
        <taxon>Blastocladiaceae</taxon>
        <taxon>Allomyces</taxon>
    </lineage>
</organism>
<dbReference type="Proteomes" id="UP000054350">
    <property type="component" value="Unassembled WGS sequence"/>
</dbReference>
<dbReference type="InterPro" id="IPR011935">
    <property type="entry name" value="CHP02231"/>
</dbReference>
<protein>
    <recommendedName>
        <fullName evidence="6">Mucoidy inhibitor A</fullName>
    </recommendedName>
</protein>
<evidence type="ECO:0000259" key="3">
    <source>
        <dbReference type="Pfam" id="PF13600"/>
    </source>
</evidence>
<evidence type="ECO:0008006" key="6">
    <source>
        <dbReference type="Google" id="ProtNLM"/>
    </source>
</evidence>
<dbReference type="InterPro" id="IPR025554">
    <property type="entry name" value="DUF4140"/>
</dbReference>
<dbReference type="AlphaFoldDB" id="A0A0L0T0W6"/>
<evidence type="ECO:0000313" key="5">
    <source>
        <dbReference type="Proteomes" id="UP000054350"/>
    </source>
</evidence>
<name>A0A0L0T0W6_ALLM3</name>
<feature type="domain" description="DUF4140" evidence="3">
    <location>
        <begin position="28"/>
        <end position="138"/>
    </location>
</feature>
<evidence type="ECO:0000259" key="2">
    <source>
        <dbReference type="Pfam" id="PF13598"/>
    </source>
</evidence>
<dbReference type="OMA" id="CRINNTK"/>
<dbReference type="eggNOG" id="ENOG502QWQ0">
    <property type="taxonomic scope" value="Eukaryota"/>
</dbReference>
<evidence type="ECO:0000313" key="4">
    <source>
        <dbReference type="EMBL" id="KNE68433.1"/>
    </source>
</evidence>
<proteinExistence type="predicted"/>
<keyword evidence="5" id="KW-1185">Reference proteome</keyword>
<reference evidence="4 5" key="1">
    <citation type="submission" date="2009-11" db="EMBL/GenBank/DDBJ databases">
        <title>Annotation of Allomyces macrogynus ATCC 38327.</title>
        <authorList>
            <consortium name="The Broad Institute Genome Sequencing Platform"/>
            <person name="Russ C."/>
            <person name="Cuomo C."/>
            <person name="Burger G."/>
            <person name="Gray M.W."/>
            <person name="Holland P.W.H."/>
            <person name="King N."/>
            <person name="Lang F.B.F."/>
            <person name="Roger A.J."/>
            <person name="Ruiz-Trillo I."/>
            <person name="Young S.K."/>
            <person name="Zeng Q."/>
            <person name="Gargeya S."/>
            <person name="Fitzgerald M."/>
            <person name="Haas B."/>
            <person name="Abouelleil A."/>
            <person name="Alvarado L."/>
            <person name="Arachchi H.M."/>
            <person name="Berlin A."/>
            <person name="Chapman S.B."/>
            <person name="Gearin G."/>
            <person name="Goldberg J."/>
            <person name="Griggs A."/>
            <person name="Gujja S."/>
            <person name="Hansen M."/>
            <person name="Heiman D."/>
            <person name="Howarth C."/>
            <person name="Larimer J."/>
            <person name="Lui A."/>
            <person name="MacDonald P.J.P."/>
            <person name="McCowen C."/>
            <person name="Montmayeur A."/>
            <person name="Murphy C."/>
            <person name="Neiman D."/>
            <person name="Pearson M."/>
            <person name="Priest M."/>
            <person name="Roberts A."/>
            <person name="Saif S."/>
            <person name="Shea T."/>
            <person name="Sisk P."/>
            <person name="Stolte C."/>
            <person name="Sykes S."/>
            <person name="Wortman J."/>
            <person name="Nusbaum C."/>
            <person name="Birren B."/>
        </authorList>
    </citation>
    <scope>NUCLEOTIDE SEQUENCE [LARGE SCALE GENOMIC DNA]</scope>
    <source>
        <strain evidence="4 5">ATCC 38327</strain>
    </source>
</reference>
<dbReference type="EMBL" id="GG745356">
    <property type="protein sequence ID" value="KNE68433.1"/>
    <property type="molecule type" value="Genomic_DNA"/>
</dbReference>
<dbReference type="Pfam" id="PF13598">
    <property type="entry name" value="DUF4139"/>
    <property type="match status" value="1"/>
</dbReference>
<gene>
    <name evidence="4" type="ORF">AMAG_13088</name>
</gene>
<dbReference type="OrthoDB" id="10068793at2759"/>
<dbReference type="Pfam" id="PF13600">
    <property type="entry name" value="DUF4140"/>
    <property type="match status" value="1"/>
</dbReference>
<dbReference type="NCBIfam" id="TIGR02231">
    <property type="entry name" value="mucoidy inhibitor MuiA family protein"/>
    <property type="match status" value="1"/>
</dbReference>
<dbReference type="InterPro" id="IPR037291">
    <property type="entry name" value="DUF4139"/>
</dbReference>
<sequence length="642" mass="69016">MSAPASATTPAAPHTVTVDAAKYPISKVTVYQDRAEVKRTLAALSLPRRQGQGACIVRVRGISNAVDSDSIRVDGRGDAVIVDVVAKEVYESLDDAVLSARAQATKDRKAKLAEIDRQLEDLRLDQALLADQVNVITSYAKAVTTPTSVKDASAQPLQGADVFFGSFVGQYANALAEIKRRLLTIDRDIKAKEREREALAEPSDAEGIFAPTSSRIQVVEVTLETKVAGDSKDETLEVDLDITYIVHRASWTPLYDLRVFSQSDSTKLTYAANVQQSTGEDWADVELTLSTAKVARSHGEAPAYKTRWSLCEYRPPVIRKARKMAAPMMMRAAMPMMSAAVGGAIPPPPPPPAPGMFGVRQASIVDYDEEEDDDTGNFRPPAAEIAAGLTATAYRIPSAATIPSDDSQHRVTVALLDLPVTLDHTACPKLDPTAYLTAKITNKSAYTWLAGPANVFLDHAFVAKSRLSMVLPGAKLTTSLGPDPAVAVQYRPVEKFTESRVSAGLFTSSASDRTAITYTQRTVLENKNTTKGITLTLADQVPTTTSSDIVVTLLDPAEKQIPKLASRDAAVDTDGTKAAGTASAHGSNASLNRAPRAPNVVLYEDLGVVEWKIELKPGEKREVALKYAVSYPKRITIEGLDG</sequence>
<accession>A0A0L0T0W6</accession>
<feature type="region of interest" description="Disordered" evidence="1">
    <location>
        <begin position="565"/>
        <end position="591"/>
    </location>
</feature>
<dbReference type="PANTHER" id="PTHR31005:SF8">
    <property type="entry name" value="DUF4139 DOMAIN-CONTAINING PROTEIN"/>
    <property type="match status" value="1"/>
</dbReference>
<dbReference type="STRING" id="578462.A0A0L0T0W6"/>
<dbReference type="PANTHER" id="PTHR31005">
    <property type="entry name" value="DUF4139 DOMAIN-CONTAINING PROTEIN"/>
    <property type="match status" value="1"/>
</dbReference>
<reference evidence="5" key="2">
    <citation type="submission" date="2009-11" db="EMBL/GenBank/DDBJ databases">
        <title>The Genome Sequence of Allomyces macrogynus strain ATCC 38327.</title>
        <authorList>
            <consortium name="The Broad Institute Genome Sequencing Platform"/>
            <person name="Russ C."/>
            <person name="Cuomo C."/>
            <person name="Shea T."/>
            <person name="Young S.K."/>
            <person name="Zeng Q."/>
            <person name="Koehrsen M."/>
            <person name="Haas B."/>
            <person name="Borodovsky M."/>
            <person name="Guigo R."/>
            <person name="Alvarado L."/>
            <person name="Berlin A."/>
            <person name="Borenstein D."/>
            <person name="Chen Z."/>
            <person name="Engels R."/>
            <person name="Freedman E."/>
            <person name="Gellesch M."/>
            <person name="Goldberg J."/>
            <person name="Griggs A."/>
            <person name="Gujja S."/>
            <person name="Heiman D."/>
            <person name="Hepburn T."/>
            <person name="Howarth C."/>
            <person name="Jen D."/>
            <person name="Larson L."/>
            <person name="Lewis B."/>
            <person name="Mehta T."/>
            <person name="Park D."/>
            <person name="Pearson M."/>
            <person name="Roberts A."/>
            <person name="Saif S."/>
            <person name="Shenoy N."/>
            <person name="Sisk P."/>
            <person name="Stolte C."/>
            <person name="Sykes S."/>
            <person name="Walk T."/>
            <person name="White J."/>
            <person name="Yandava C."/>
            <person name="Burger G."/>
            <person name="Gray M.W."/>
            <person name="Holland P.W.H."/>
            <person name="King N."/>
            <person name="Lang F.B.F."/>
            <person name="Roger A.J."/>
            <person name="Ruiz-Trillo I."/>
            <person name="Lander E."/>
            <person name="Nusbaum C."/>
        </authorList>
    </citation>
    <scope>NUCLEOTIDE SEQUENCE [LARGE SCALE GENOMIC DNA]</scope>
    <source>
        <strain evidence="5">ATCC 38327</strain>
    </source>
</reference>
<dbReference type="VEuPathDB" id="FungiDB:AMAG_13088"/>